<evidence type="ECO:0000313" key="2">
    <source>
        <dbReference type="Proteomes" id="UP000317894"/>
    </source>
</evidence>
<sequence>MDCLTADVETGDTETVEGAHVSAIAEMYLRCRYAVHGVLPGAYSMKLNFMHVQEDVASFDPFASN</sequence>
<dbReference type="EMBL" id="VJWA01000002">
    <property type="protein sequence ID" value="TRW14137.1"/>
    <property type="molecule type" value="Genomic_DNA"/>
</dbReference>
<gene>
    <name evidence="1" type="ORF">FMM06_10440</name>
</gene>
<name>A0A552U7E4_9SPHN</name>
<keyword evidence="2" id="KW-1185">Reference proteome</keyword>
<accession>A0A552U7E4</accession>
<comment type="caution">
    <text evidence="1">The sequence shown here is derived from an EMBL/GenBank/DDBJ whole genome shotgun (WGS) entry which is preliminary data.</text>
</comment>
<reference evidence="1 2" key="1">
    <citation type="submission" date="2019-07" db="EMBL/GenBank/DDBJ databases">
        <title>Novel species isolated from glacier.</title>
        <authorList>
            <person name="Liu Q."/>
            <person name="Xin Y.-H."/>
        </authorList>
    </citation>
    <scope>NUCLEOTIDE SEQUENCE [LARGE SCALE GENOMIC DNA]</scope>
    <source>
        <strain evidence="1 2">LB1R16</strain>
    </source>
</reference>
<evidence type="ECO:0000313" key="1">
    <source>
        <dbReference type="EMBL" id="TRW14137.1"/>
    </source>
</evidence>
<protein>
    <submittedName>
        <fullName evidence="1">Uncharacterized protein</fullName>
    </submittedName>
</protein>
<dbReference type="Proteomes" id="UP000317894">
    <property type="component" value="Unassembled WGS sequence"/>
</dbReference>
<organism evidence="1 2">
    <name type="scientific">Glacieibacterium frigidum</name>
    <dbReference type="NCBI Taxonomy" id="2593303"/>
    <lineage>
        <taxon>Bacteria</taxon>
        <taxon>Pseudomonadati</taxon>
        <taxon>Pseudomonadota</taxon>
        <taxon>Alphaproteobacteria</taxon>
        <taxon>Sphingomonadales</taxon>
        <taxon>Sphingosinicellaceae</taxon>
        <taxon>Glacieibacterium</taxon>
    </lineage>
</organism>
<proteinExistence type="predicted"/>
<dbReference type="AlphaFoldDB" id="A0A552U7E4"/>
<dbReference type="RefSeq" id="WP_144237343.1">
    <property type="nucleotide sequence ID" value="NZ_VJWA01000002.1"/>
</dbReference>